<dbReference type="InterPro" id="IPR036457">
    <property type="entry name" value="PPM-type-like_dom_sf"/>
</dbReference>
<evidence type="ECO:0000256" key="1">
    <source>
        <dbReference type="SAM" id="MobiDB-lite"/>
    </source>
</evidence>
<gene>
    <name evidence="3" type="ORF">FH965_30010</name>
</gene>
<feature type="domain" description="PPM-type phosphatase" evidence="2">
    <location>
        <begin position="68"/>
        <end position="307"/>
    </location>
</feature>
<evidence type="ECO:0000259" key="2">
    <source>
        <dbReference type="Pfam" id="PF13672"/>
    </source>
</evidence>
<accession>A0A516RF64</accession>
<dbReference type="Gene3D" id="3.60.40.10">
    <property type="entry name" value="PPM-type phosphatase domain"/>
    <property type="match status" value="1"/>
</dbReference>
<feature type="region of interest" description="Disordered" evidence="1">
    <location>
        <begin position="155"/>
        <end position="180"/>
    </location>
</feature>
<protein>
    <submittedName>
        <fullName evidence="3">Protein phosphatase 2C domain-containing protein</fullName>
    </submittedName>
</protein>
<proteinExistence type="predicted"/>
<feature type="compositionally biased region" description="Basic and acidic residues" evidence="1">
    <location>
        <begin position="1"/>
        <end position="21"/>
    </location>
</feature>
<dbReference type="Pfam" id="PF13672">
    <property type="entry name" value="PP2C_2"/>
    <property type="match status" value="1"/>
</dbReference>
<reference evidence="3 4" key="1">
    <citation type="journal article" date="2019" name="J. Ind. Microbiol. Biotechnol.">
        <title>The complete genomic sequence of Streptomyces spectabilis NRRL-2792 and identification of secondary metabolite biosynthetic gene clusters.</title>
        <authorList>
            <person name="Sinha A."/>
            <person name="Phillips-Salemka S."/>
            <person name="Niraula T.A."/>
            <person name="Short K.A."/>
            <person name="Niraula N.P."/>
        </authorList>
    </citation>
    <scope>NUCLEOTIDE SEQUENCE [LARGE SCALE GENOMIC DNA]</scope>
    <source>
        <strain evidence="3 4">NRRL 2792</strain>
    </source>
</reference>
<sequence>MDVHGGRQGRLDAQGRGRQARDAPWPAADQGRGRSRHLVTAEQGTDRAADVRWALLTGGVKGVGKKYSQDRWAARATADGRAVVLTVADGHGSAAHFRSDLGARWAVEEFTACAEAFAHEAVRVGADAAGWPELRAEARLLPQAVGHRWHRRARFHDSSAPARGASPAQRAAAHRRARARGTPDLAAYGSTLLGAVLTEHTLMCWQLGDGDIVLVDDGGVPHTPLSSGPDMGDETDSLCEPEPWRKTRTHWQPITGGPPPAVLLSTDGLSKSFADHQGFLDFATGVRERAAGQGVAAVQGQLADWLARAAKYSGDDTTLVGAFGARYDTSDASGGHEPHE</sequence>
<name>A0A516RF64_STRST</name>
<dbReference type="AlphaFoldDB" id="A0A516RF64"/>
<dbReference type="SUPFAM" id="SSF81606">
    <property type="entry name" value="PP2C-like"/>
    <property type="match status" value="1"/>
</dbReference>
<evidence type="ECO:0000313" key="4">
    <source>
        <dbReference type="Proteomes" id="UP000316806"/>
    </source>
</evidence>
<evidence type="ECO:0000313" key="3">
    <source>
        <dbReference type="EMBL" id="QDQ14285.1"/>
    </source>
</evidence>
<dbReference type="InterPro" id="IPR001932">
    <property type="entry name" value="PPM-type_phosphatase-like_dom"/>
</dbReference>
<dbReference type="Proteomes" id="UP000316806">
    <property type="component" value="Chromosome"/>
</dbReference>
<organism evidence="3 4">
    <name type="scientific">Streptomyces spectabilis</name>
    <dbReference type="NCBI Taxonomy" id="68270"/>
    <lineage>
        <taxon>Bacteria</taxon>
        <taxon>Bacillati</taxon>
        <taxon>Actinomycetota</taxon>
        <taxon>Actinomycetes</taxon>
        <taxon>Kitasatosporales</taxon>
        <taxon>Streptomycetaceae</taxon>
        <taxon>Streptomyces</taxon>
    </lineage>
</organism>
<feature type="region of interest" description="Disordered" evidence="1">
    <location>
        <begin position="1"/>
        <end position="43"/>
    </location>
</feature>
<feature type="compositionally biased region" description="Low complexity" evidence="1">
    <location>
        <begin position="159"/>
        <end position="171"/>
    </location>
</feature>
<dbReference type="EMBL" id="CP040916">
    <property type="protein sequence ID" value="QDQ14285.1"/>
    <property type="molecule type" value="Genomic_DNA"/>
</dbReference>